<dbReference type="PIRSF" id="PIRSF037260">
    <property type="entry name" value="UPF0223"/>
    <property type="match status" value="1"/>
</dbReference>
<name>A0AAI8DG87_MAMSC</name>
<dbReference type="Proteomes" id="UP000197058">
    <property type="component" value="Chromosome"/>
</dbReference>
<evidence type="ECO:0000313" key="2">
    <source>
        <dbReference type="Proteomes" id="UP000197058"/>
    </source>
</evidence>
<dbReference type="GeneID" id="48593295"/>
<dbReference type="NCBIfam" id="NF003353">
    <property type="entry name" value="PRK04387.1"/>
    <property type="match status" value="1"/>
</dbReference>
<dbReference type="RefSeq" id="WP_048542241.1">
    <property type="nucleotide sequence ID" value="NZ_CAJVGN010000001.1"/>
</dbReference>
<dbReference type="AlphaFoldDB" id="A0AAI8DG87"/>
<evidence type="ECO:0000313" key="1">
    <source>
        <dbReference type="EMBL" id="ASE34527.1"/>
    </source>
</evidence>
<organism evidence="1 2">
    <name type="scientific">Mammaliicoccus sciuri</name>
    <name type="common">Staphylococcus sciuri</name>
    <dbReference type="NCBI Taxonomy" id="1296"/>
    <lineage>
        <taxon>Bacteria</taxon>
        <taxon>Bacillati</taxon>
        <taxon>Bacillota</taxon>
        <taxon>Bacilli</taxon>
        <taxon>Bacillales</taxon>
        <taxon>Staphylococcaceae</taxon>
        <taxon>Mammaliicoccus</taxon>
    </lineage>
</organism>
<dbReference type="SUPFAM" id="SSF158504">
    <property type="entry name" value="BH2638-like"/>
    <property type="match status" value="1"/>
</dbReference>
<dbReference type="InterPro" id="IPR007920">
    <property type="entry name" value="UPF0223"/>
</dbReference>
<accession>A0AAI8DG87</accession>
<reference evidence="2" key="1">
    <citation type="submission" date="2017-06" db="EMBL/GenBank/DDBJ databases">
        <title>FDA dAtabase for Regulatory Grade micrObial Sequences (FDA-ARGOS): Supporting development and validation of Infectious Disease Dx tests.</title>
        <authorList>
            <person name="Campos J."/>
            <person name="Goldberg B."/>
            <person name="Tallon L."/>
            <person name="Sadzewicz L."/>
            <person name="Sengamalay N."/>
            <person name="Ott S."/>
            <person name="Godinez A."/>
            <person name="Nagaraj S."/>
            <person name="Vavikolanu K."/>
            <person name="Vyas G."/>
            <person name="Nadendla S."/>
            <person name="Aluvathingal J."/>
            <person name="Geyer C."/>
            <person name="Nandy P."/>
            <person name="Hobson J."/>
            <person name="Sichtig H."/>
        </authorList>
    </citation>
    <scope>NUCLEOTIDE SEQUENCE [LARGE SCALE GENOMIC DNA]</scope>
    <source>
        <strain evidence="2">FDAARGOS_285</strain>
    </source>
</reference>
<proteinExistence type="predicted"/>
<gene>
    <name evidence="1" type="ORF">CEP64_08010</name>
</gene>
<protein>
    <submittedName>
        <fullName evidence="1">Uncharacterized protein</fullName>
    </submittedName>
</protein>
<dbReference type="KEGG" id="sscu:CEP64_08010"/>
<dbReference type="Pfam" id="PF05256">
    <property type="entry name" value="UPF0223"/>
    <property type="match status" value="1"/>
</dbReference>
<sequence>MEYSYPIDVDWSQEEILEVMAFYNLIEDAYESEANVEELDKAYKNFKKIIPGKSDENNFYKAFKDESGYDGYKVVKALKENKEATTISVK</sequence>
<dbReference type="EMBL" id="CP022046">
    <property type="protein sequence ID" value="ASE34527.1"/>
    <property type="molecule type" value="Genomic_DNA"/>
</dbReference>
<dbReference type="InterPro" id="IPR023324">
    <property type="entry name" value="BH2638-like_sf"/>
</dbReference>
<dbReference type="Gene3D" id="1.10.220.80">
    <property type="entry name" value="BH2638-like"/>
    <property type="match status" value="1"/>
</dbReference>